<name>A0A9D4HL31_DREPO</name>
<organism evidence="2 3">
    <name type="scientific">Dreissena polymorpha</name>
    <name type="common">Zebra mussel</name>
    <name type="synonym">Mytilus polymorpha</name>
    <dbReference type="NCBI Taxonomy" id="45954"/>
    <lineage>
        <taxon>Eukaryota</taxon>
        <taxon>Metazoa</taxon>
        <taxon>Spiralia</taxon>
        <taxon>Lophotrochozoa</taxon>
        <taxon>Mollusca</taxon>
        <taxon>Bivalvia</taxon>
        <taxon>Autobranchia</taxon>
        <taxon>Heteroconchia</taxon>
        <taxon>Euheterodonta</taxon>
        <taxon>Imparidentia</taxon>
        <taxon>Neoheterodontei</taxon>
        <taxon>Myida</taxon>
        <taxon>Dreissenoidea</taxon>
        <taxon>Dreissenidae</taxon>
        <taxon>Dreissena</taxon>
    </lineage>
</organism>
<keyword evidence="3" id="KW-1185">Reference proteome</keyword>
<evidence type="ECO:0000256" key="1">
    <source>
        <dbReference type="SAM" id="MobiDB-lite"/>
    </source>
</evidence>
<sequence length="61" mass="7137">MDISLRQKNDDEPNLPRPAVTDHDRNVFHNEGRRLGIHTTRPLHGEQAILQIRVKSFRRSP</sequence>
<dbReference type="Proteomes" id="UP000828390">
    <property type="component" value="Unassembled WGS sequence"/>
</dbReference>
<feature type="compositionally biased region" description="Basic and acidic residues" evidence="1">
    <location>
        <begin position="1"/>
        <end position="11"/>
    </location>
</feature>
<reference evidence="2" key="1">
    <citation type="journal article" date="2019" name="bioRxiv">
        <title>The Genome of the Zebra Mussel, Dreissena polymorpha: A Resource for Invasive Species Research.</title>
        <authorList>
            <person name="McCartney M.A."/>
            <person name="Auch B."/>
            <person name="Kono T."/>
            <person name="Mallez S."/>
            <person name="Zhang Y."/>
            <person name="Obille A."/>
            <person name="Becker A."/>
            <person name="Abrahante J.E."/>
            <person name="Garbe J."/>
            <person name="Badalamenti J.P."/>
            <person name="Herman A."/>
            <person name="Mangelson H."/>
            <person name="Liachko I."/>
            <person name="Sullivan S."/>
            <person name="Sone E.D."/>
            <person name="Koren S."/>
            <person name="Silverstein K.A.T."/>
            <person name="Beckman K.B."/>
            <person name="Gohl D.M."/>
        </authorList>
    </citation>
    <scope>NUCLEOTIDE SEQUENCE</scope>
    <source>
        <strain evidence="2">Duluth1</strain>
        <tissue evidence="2">Whole animal</tissue>
    </source>
</reference>
<proteinExistence type="predicted"/>
<comment type="caution">
    <text evidence="2">The sequence shown here is derived from an EMBL/GenBank/DDBJ whole genome shotgun (WGS) entry which is preliminary data.</text>
</comment>
<dbReference type="EMBL" id="JAIWYP010000012">
    <property type="protein sequence ID" value="KAH3724362.1"/>
    <property type="molecule type" value="Genomic_DNA"/>
</dbReference>
<accession>A0A9D4HL31</accession>
<dbReference type="AlphaFoldDB" id="A0A9D4HL31"/>
<protein>
    <submittedName>
        <fullName evidence="2">Uncharacterized protein</fullName>
    </submittedName>
</protein>
<feature type="region of interest" description="Disordered" evidence="1">
    <location>
        <begin position="1"/>
        <end position="23"/>
    </location>
</feature>
<reference evidence="2" key="2">
    <citation type="submission" date="2020-11" db="EMBL/GenBank/DDBJ databases">
        <authorList>
            <person name="McCartney M.A."/>
            <person name="Auch B."/>
            <person name="Kono T."/>
            <person name="Mallez S."/>
            <person name="Becker A."/>
            <person name="Gohl D.M."/>
            <person name="Silverstein K.A.T."/>
            <person name="Koren S."/>
            <person name="Bechman K.B."/>
            <person name="Herman A."/>
            <person name="Abrahante J.E."/>
            <person name="Garbe J."/>
        </authorList>
    </citation>
    <scope>NUCLEOTIDE SEQUENCE</scope>
    <source>
        <strain evidence="2">Duluth1</strain>
        <tissue evidence="2">Whole animal</tissue>
    </source>
</reference>
<evidence type="ECO:0000313" key="2">
    <source>
        <dbReference type="EMBL" id="KAH3724362.1"/>
    </source>
</evidence>
<evidence type="ECO:0000313" key="3">
    <source>
        <dbReference type="Proteomes" id="UP000828390"/>
    </source>
</evidence>
<gene>
    <name evidence="2" type="ORF">DPMN_050178</name>
</gene>